<name>A0ACC0WP30_9STRA</name>
<comment type="caution">
    <text evidence="1">The sequence shown here is derived from an EMBL/GenBank/DDBJ whole genome shotgun (WGS) entry which is preliminary data.</text>
</comment>
<gene>
    <name evidence="1" type="ORF">PsorP6_015869</name>
</gene>
<protein>
    <submittedName>
        <fullName evidence="1">Uncharacterized protein</fullName>
    </submittedName>
</protein>
<sequence length="226" mass="25892">MARIHDSEVEGVTTFTETPTTSYRYVLKLVRDKLSIWMEDRTSKKQCTDVVELCFTRLALTAMPWSLRISKFKFVLDSVSVKQIDVLESKLRDQQDELERLRGEILTHVELKASTRDFDTYNILWNEVKSVNIAVNCKTGEVSIPYPGVYIISAVVKAQVSEQNDSATLLKNDVRIQKAYFTYEPNNPTTMVLSTTMWLDVNDVLAVYCTCDIQQAFLSSFRLGCF</sequence>
<dbReference type="EMBL" id="CM047589">
    <property type="protein sequence ID" value="KAI9919843.1"/>
    <property type="molecule type" value="Genomic_DNA"/>
</dbReference>
<evidence type="ECO:0000313" key="2">
    <source>
        <dbReference type="Proteomes" id="UP001163321"/>
    </source>
</evidence>
<keyword evidence="2" id="KW-1185">Reference proteome</keyword>
<dbReference type="Proteomes" id="UP001163321">
    <property type="component" value="Chromosome 10"/>
</dbReference>
<proteinExistence type="predicted"/>
<reference evidence="1 2" key="1">
    <citation type="journal article" date="2022" name="bioRxiv">
        <title>The genome of the oomycete Peronosclerospora sorghi, a cosmopolitan pathogen of maize and sorghum, is inflated with dispersed pseudogenes.</title>
        <authorList>
            <person name="Fletcher K."/>
            <person name="Martin F."/>
            <person name="Isakeit T."/>
            <person name="Cavanaugh K."/>
            <person name="Magill C."/>
            <person name="Michelmore R."/>
        </authorList>
    </citation>
    <scope>NUCLEOTIDE SEQUENCE [LARGE SCALE GENOMIC DNA]</scope>
    <source>
        <strain evidence="1">P6</strain>
    </source>
</reference>
<accession>A0ACC0WP30</accession>
<evidence type="ECO:0000313" key="1">
    <source>
        <dbReference type="EMBL" id="KAI9919843.1"/>
    </source>
</evidence>
<organism evidence="1 2">
    <name type="scientific">Peronosclerospora sorghi</name>
    <dbReference type="NCBI Taxonomy" id="230839"/>
    <lineage>
        <taxon>Eukaryota</taxon>
        <taxon>Sar</taxon>
        <taxon>Stramenopiles</taxon>
        <taxon>Oomycota</taxon>
        <taxon>Peronosporomycetes</taxon>
        <taxon>Peronosporales</taxon>
        <taxon>Peronosporaceae</taxon>
        <taxon>Peronosclerospora</taxon>
    </lineage>
</organism>